<reference evidence="1 2" key="1">
    <citation type="submission" date="2021-06" db="EMBL/GenBank/DDBJ databases">
        <authorList>
            <person name="Palmer J.M."/>
        </authorList>
    </citation>
    <scope>NUCLEOTIDE SEQUENCE [LARGE SCALE GENOMIC DNA]</scope>
    <source>
        <strain evidence="1 2">AS_MEX2019</strain>
        <tissue evidence="1">Muscle</tissue>
    </source>
</reference>
<keyword evidence="2" id="KW-1185">Reference proteome</keyword>
<proteinExistence type="predicted"/>
<dbReference type="Proteomes" id="UP001469553">
    <property type="component" value="Unassembled WGS sequence"/>
</dbReference>
<dbReference type="EMBL" id="JAHRIP010018977">
    <property type="protein sequence ID" value="MEQ2286598.1"/>
    <property type="molecule type" value="Genomic_DNA"/>
</dbReference>
<protein>
    <submittedName>
        <fullName evidence="1">Uncharacterized protein</fullName>
    </submittedName>
</protein>
<comment type="caution">
    <text evidence="1">The sequence shown here is derived from an EMBL/GenBank/DDBJ whole genome shotgun (WGS) entry which is preliminary data.</text>
</comment>
<sequence length="124" mass="14369">MLICFPEEPTRSCRMRKVFKGPVSSNSRGQDLQAAALSWRYSAQHQRGFIFNQLELKSKLTATKWTNFFSDFKNFLTNSMTLNLNNEQNTLNPDLLVVVVNTVTEEKSNLYHSDYRKCAFLCFS</sequence>
<name>A0ABV0XYJ1_9TELE</name>
<accession>A0ABV0XYJ1</accession>
<evidence type="ECO:0000313" key="2">
    <source>
        <dbReference type="Proteomes" id="UP001469553"/>
    </source>
</evidence>
<gene>
    <name evidence="1" type="ORF">AMECASPLE_004025</name>
</gene>
<organism evidence="1 2">
    <name type="scientific">Ameca splendens</name>
    <dbReference type="NCBI Taxonomy" id="208324"/>
    <lineage>
        <taxon>Eukaryota</taxon>
        <taxon>Metazoa</taxon>
        <taxon>Chordata</taxon>
        <taxon>Craniata</taxon>
        <taxon>Vertebrata</taxon>
        <taxon>Euteleostomi</taxon>
        <taxon>Actinopterygii</taxon>
        <taxon>Neopterygii</taxon>
        <taxon>Teleostei</taxon>
        <taxon>Neoteleostei</taxon>
        <taxon>Acanthomorphata</taxon>
        <taxon>Ovalentaria</taxon>
        <taxon>Atherinomorphae</taxon>
        <taxon>Cyprinodontiformes</taxon>
        <taxon>Goodeidae</taxon>
        <taxon>Ameca</taxon>
    </lineage>
</organism>
<evidence type="ECO:0000313" key="1">
    <source>
        <dbReference type="EMBL" id="MEQ2286598.1"/>
    </source>
</evidence>